<name>A0A4R8LV75_9BACT</name>
<dbReference type="RefSeq" id="WP_166670240.1">
    <property type="nucleotide sequence ID" value="NZ_SORI01000050.1"/>
</dbReference>
<dbReference type="PANTHER" id="PTHR35004">
    <property type="entry name" value="TRANSPOSASE RV3428C-RELATED"/>
    <property type="match status" value="1"/>
</dbReference>
<dbReference type="SUPFAM" id="SSF53098">
    <property type="entry name" value="Ribonuclease H-like"/>
    <property type="match status" value="1"/>
</dbReference>
<sequence>MSEFLTIVRAVYSGLSRRKVAAMHKVSRNTVSLYLRQARDQGWLTLEDLEKLDDITVSQGLSQIASPSRDASFRMPDFDYVHSELAKPHVTLKLLWEEYVEECRRNSERFYMETQFRRYYHKHAKVHKATIRLEHKPALTLEVDWAGTRIAFFDEESGKPEEASLFVAVLPCTRIIYAEPFRDEKLPSWISGHVHAFQYLGGVPKTIVPDNLKCGVKRANFYEPDLNRTYQEMAAHYGTVILPARVRKPKDKPSAENAVLIASRKIIAGLRNVQILSFADLQRHVRSGLEQVNSAPLAGKSESRWTSFLAEEKDFLLPLPQSPYEPAEWGKAKVQPNCHVAYQRKFYSVPFEYLGEEVDVRATRQTVELFYHHQRIASHRRLWGKEGYSTVNEHMPPDKLFFADWNRDRFLGWAGKTGDCTRRVVEAILDRAAIEQQAYRSCFGVMSLGEKFGSRRLERASGILLSRTPSPSYGQLKSILEKNLDVTESEQDVSMVPVEAMKKSSGRGFRRGADYFGGRGHA</sequence>
<evidence type="ECO:0000313" key="2">
    <source>
        <dbReference type="EMBL" id="TDY51699.1"/>
    </source>
</evidence>
<dbReference type="Proteomes" id="UP000295066">
    <property type="component" value="Unassembled WGS sequence"/>
</dbReference>
<accession>A0A4R8LV75</accession>
<dbReference type="InterPro" id="IPR012337">
    <property type="entry name" value="RNaseH-like_sf"/>
</dbReference>
<dbReference type="GO" id="GO:0015074">
    <property type="term" value="P:DNA integration"/>
    <property type="evidence" value="ECO:0007669"/>
    <property type="project" value="InterPro"/>
</dbReference>
<evidence type="ECO:0000259" key="1">
    <source>
        <dbReference type="PROSITE" id="PS50994"/>
    </source>
</evidence>
<organism evidence="2 3">
    <name type="scientific">Aminivibrio pyruvatiphilus</name>
    <dbReference type="NCBI Taxonomy" id="1005740"/>
    <lineage>
        <taxon>Bacteria</taxon>
        <taxon>Thermotogati</taxon>
        <taxon>Synergistota</taxon>
        <taxon>Synergistia</taxon>
        <taxon>Synergistales</taxon>
        <taxon>Aminobacteriaceae</taxon>
        <taxon>Aminivibrio</taxon>
    </lineage>
</organism>
<proteinExistence type="predicted"/>
<dbReference type="AlphaFoldDB" id="A0A4R8LV75"/>
<dbReference type="InterPro" id="IPR054353">
    <property type="entry name" value="IstA-like_C"/>
</dbReference>
<dbReference type="PROSITE" id="PS50994">
    <property type="entry name" value="INTEGRASE"/>
    <property type="match status" value="1"/>
</dbReference>
<gene>
    <name evidence="2" type="ORF">C8D99_1502</name>
</gene>
<comment type="caution">
    <text evidence="2">The sequence shown here is derived from an EMBL/GenBank/DDBJ whole genome shotgun (WGS) entry which is preliminary data.</text>
</comment>
<feature type="domain" description="Integrase catalytic" evidence="1">
    <location>
        <begin position="133"/>
        <end position="313"/>
    </location>
</feature>
<dbReference type="NCBIfam" id="NF033546">
    <property type="entry name" value="transpos_IS21"/>
    <property type="match status" value="1"/>
</dbReference>
<dbReference type="InterPro" id="IPR001584">
    <property type="entry name" value="Integrase_cat-core"/>
</dbReference>
<dbReference type="Pfam" id="PF22483">
    <property type="entry name" value="Mu-transpos_C_2"/>
    <property type="match status" value="1"/>
</dbReference>
<dbReference type="PANTHER" id="PTHR35004:SF8">
    <property type="entry name" value="TRANSPOSASE RV3428C-RELATED"/>
    <property type="match status" value="1"/>
</dbReference>
<dbReference type="EMBL" id="SORI01000050">
    <property type="protein sequence ID" value="TDY51699.1"/>
    <property type="molecule type" value="Genomic_DNA"/>
</dbReference>
<evidence type="ECO:0000313" key="3">
    <source>
        <dbReference type="Proteomes" id="UP000295066"/>
    </source>
</evidence>
<keyword evidence="3" id="KW-1185">Reference proteome</keyword>
<reference evidence="2 3" key="1">
    <citation type="submission" date="2019-03" db="EMBL/GenBank/DDBJ databases">
        <title>Genomic Encyclopedia of Type Strains, Phase IV (KMG-IV): sequencing the most valuable type-strain genomes for metagenomic binning, comparative biology and taxonomic classification.</title>
        <authorList>
            <person name="Goeker M."/>
        </authorList>
    </citation>
    <scope>NUCLEOTIDE SEQUENCE [LARGE SCALE GENOMIC DNA]</scope>
    <source>
        <strain evidence="2 3">DSM 25964</strain>
    </source>
</reference>
<protein>
    <submittedName>
        <fullName evidence="2">Transposase</fullName>
    </submittedName>
</protein>